<evidence type="ECO:0000256" key="2">
    <source>
        <dbReference type="ARBA" id="ARBA00004123"/>
    </source>
</evidence>
<dbReference type="PANTHER" id="PTHR31196">
    <property type="entry name" value="RNA POLYMERASE II NUCLEAR LOCALIZATION PROTEIN SLC7A6OS-RELATED"/>
    <property type="match status" value="1"/>
</dbReference>
<evidence type="ECO:0000259" key="11">
    <source>
        <dbReference type="Pfam" id="PF08574"/>
    </source>
</evidence>
<feature type="compositionally biased region" description="Acidic residues" evidence="10">
    <location>
        <begin position="345"/>
        <end position="367"/>
    </location>
</feature>
<keyword evidence="6" id="KW-0813">Transport</keyword>
<sequence length="499" mass="55058">MDVDMTASAPSPALNLNIIRIKRKATEAPLTSLVVQEGERAAKRLRDNGPLSPAATNNGSGHGIFRLAQTVGHEWSAKAAEEAALRETIQKLMAEQKAQFLSQSPLEQSTVQPSLSALDSTDTLKSPVTETIPQERRYRVIKPAHSQGRKAGPGSRFGAKAAQIIAKPRQDFRLIDAQLESTTPASVEPVRRRALSPRPPKVRTEGEDEYLSKRSLTSSQAVPSKDSELDDEMKEMEKFLPMLTESLGLADRSELAAGPSRDRQPAKPISVPSRNIPPASLSSSQISIQTNTAAEEDGDWVYDLYYREPTDLSTLPQGANGVDAGLGPFGDGVMVGALAGLDELLDDEEDPGSDTEEGDEADEDSNEENFYRNEYPDEESPSPSSSPELFTHFSVRAQNARNARVVNGKERWNTYEAGEYYGNGDDDEAQDSEEEEKRMPDWRVNMTRLQRKLRGEERERDRRLAGLRKVPVKGEARGSDDEDEDEDGLEDMSDLDDDE</sequence>
<dbReference type="EMBL" id="JABELV010000218">
    <property type="protein sequence ID" value="KAG7527937.1"/>
    <property type="molecule type" value="Genomic_DNA"/>
</dbReference>
<dbReference type="Proteomes" id="UP000812966">
    <property type="component" value="Unassembled WGS sequence"/>
</dbReference>
<name>A0A8K0NMY7_9TREE</name>
<dbReference type="GO" id="GO:0032502">
    <property type="term" value="P:developmental process"/>
    <property type="evidence" value="ECO:0007669"/>
    <property type="project" value="TreeGrafter"/>
</dbReference>
<comment type="subcellular location">
    <subcellularLocation>
        <location evidence="3">Cytoplasm</location>
    </subcellularLocation>
    <subcellularLocation>
        <location evidence="2">Nucleus</location>
    </subcellularLocation>
</comment>
<proteinExistence type="inferred from homology"/>
<accession>A0A8K0NMY7</accession>
<comment type="caution">
    <text evidence="12">The sequence shown here is derived from an EMBL/GenBank/DDBJ whole genome shotgun (WGS) entry which is preliminary data.</text>
</comment>
<reference evidence="12" key="1">
    <citation type="submission" date="2020-04" db="EMBL/GenBank/DDBJ databases">
        <title>Analysis of mating type loci in Filobasidium floriforme.</title>
        <authorList>
            <person name="Nowrousian M."/>
        </authorList>
    </citation>
    <scope>NUCLEOTIDE SEQUENCE</scope>
    <source>
        <strain evidence="12">CBS 6242</strain>
    </source>
</reference>
<dbReference type="InterPro" id="IPR013883">
    <property type="entry name" value="TF_Iwr1_dom"/>
</dbReference>
<dbReference type="GO" id="GO:0005737">
    <property type="term" value="C:cytoplasm"/>
    <property type="evidence" value="ECO:0007669"/>
    <property type="project" value="UniProtKB-SubCell"/>
</dbReference>
<feature type="region of interest" description="Disordered" evidence="10">
    <location>
        <begin position="255"/>
        <end position="286"/>
    </location>
</feature>
<dbReference type="GO" id="GO:0005634">
    <property type="term" value="C:nucleus"/>
    <property type="evidence" value="ECO:0007669"/>
    <property type="project" value="UniProtKB-SubCell"/>
</dbReference>
<evidence type="ECO:0000313" key="12">
    <source>
        <dbReference type="EMBL" id="KAG7527937.1"/>
    </source>
</evidence>
<evidence type="ECO:0000256" key="9">
    <source>
        <dbReference type="ARBA" id="ARBA00023242"/>
    </source>
</evidence>
<dbReference type="Pfam" id="PF08574">
    <property type="entry name" value="Iwr1"/>
    <property type="match status" value="1"/>
</dbReference>
<evidence type="ECO:0000256" key="3">
    <source>
        <dbReference type="ARBA" id="ARBA00004496"/>
    </source>
</evidence>
<evidence type="ECO:0000313" key="13">
    <source>
        <dbReference type="Proteomes" id="UP000812966"/>
    </source>
</evidence>
<keyword evidence="13" id="KW-1185">Reference proteome</keyword>
<evidence type="ECO:0000256" key="10">
    <source>
        <dbReference type="SAM" id="MobiDB-lite"/>
    </source>
</evidence>
<feature type="domain" description="Transcription factor Iwr1" evidence="11">
    <location>
        <begin position="298"/>
        <end position="379"/>
    </location>
</feature>
<evidence type="ECO:0000256" key="8">
    <source>
        <dbReference type="ARBA" id="ARBA00022927"/>
    </source>
</evidence>
<keyword evidence="7" id="KW-0963">Cytoplasm</keyword>
<feature type="compositionally biased region" description="Acidic residues" evidence="10">
    <location>
        <begin position="480"/>
        <end position="499"/>
    </location>
</feature>
<dbReference type="InterPro" id="IPR040218">
    <property type="entry name" value="SLC7A6OS"/>
</dbReference>
<feature type="compositionally biased region" description="Basic and acidic residues" evidence="10">
    <location>
        <begin position="453"/>
        <end position="464"/>
    </location>
</feature>
<keyword evidence="8" id="KW-0653">Protein transport</keyword>
<evidence type="ECO:0000256" key="6">
    <source>
        <dbReference type="ARBA" id="ARBA00022448"/>
    </source>
</evidence>
<feature type="region of interest" description="Disordered" evidence="10">
    <location>
        <begin position="183"/>
        <end position="231"/>
    </location>
</feature>
<evidence type="ECO:0000256" key="5">
    <source>
        <dbReference type="ARBA" id="ARBA00017036"/>
    </source>
</evidence>
<organism evidence="12 13">
    <name type="scientific">Filobasidium floriforme</name>
    <dbReference type="NCBI Taxonomy" id="5210"/>
    <lineage>
        <taxon>Eukaryota</taxon>
        <taxon>Fungi</taxon>
        <taxon>Dikarya</taxon>
        <taxon>Basidiomycota</taxon>
        <taxon>Agaricomycotina</taxon>
        <taxon>Tremellomycetes</taxon>
        <taxon>Filobasidiales</taxon>
        <taxon>Filobasidiaceae</taxon>
        <taxon>Filobasidium</taxon>
    </lineage>
</organism>
<dbReference type="PANTHER" id="PTHR31196:SF2">
    <property type="entry name" value="RNA POLYMERASE II NUCLEAR LOCALIZATION PROTEIN SLC7A6OS-RELATED"/>
    <property type="match status" value="1"/>
</dbReference>
<evidence type="ECO:0000256" key="4">
    <source>
        <dbReference type="ARBA" id="ARBA00010218"/>
    </source>
</evidence>
<dbReference type="AlphaFoldDB" id="A0A8K0NMY7"/>
<comment type="similarity">
    <text evidence="4">Belongs to the IWR1/SLC7A6OS family.</text>
</comment>
<evidence type="ECO:0000256" key="1">
    <source>
        <dbReference type="ARBA" id="ARBA00003202"/>
    </source>
</evidence>
<evidence type="ECO:0000256" key="7">
    <source>
        <dbReference type="ARBA" id="ARBA00022490"/>
    </source>
</evidence>
<feature type="region of interest" description="Disordered" evidence="10">
    <location>
        <begin position="345"/>
        <end position="499"/>
    </location>
</feature>
<keyword evidence="9" id="KW-0539">Nucleus</keyword>
<feature type="compositionally biased region" description="Acidic residues" evidence="10">
    <location>
        <begin position="424"/>
        <end position="434"/>
    </location>
</feature>
<gene>
    <name evidence="12" type="ORF">FFLO_06505</name>
</gene>
<protein>
    <recommendedName>
        <fullName evidence="5">Probable RNA polymerase II nuclear localization protein SLC7A6OS</fullName>
    </recommendedName>
</protein>
<comment type="function">
    <text evidence="1">Directs RNA polymerase II nuclear import.</text>
</comment>
<dbReference type="GO" id="GO:0015031">
    <property type="term" value="P:protein transport"/>
    <property type="evidence" value="ECO:0007669"/>
    <property type="project" value="UniProtKB-KW"/>
</dbReference>